<evidence type="ECO:0000313" key="2">
    <source>
        <dbReference type="EMBL" id="GAG00658.1"/>
    </source>
</evidence>
<organism evidence="2">
    <name type="scientific">marine sediment metagenome</name>
    <dbReference type="NCBI Taxonomy" id="412755"/>
    <lineage>
        <taxon>unclassified sequences</taxon>
        <taxon>metagenomes</taxon>
        <taxon>ecological metagenomes</taxon>
    </lineage>
</organism>
<sequence length="264" mass="30561">SVGWYILRKKSNFRQYRNLGIILLIVWLLFFTGTTTEVIKEKDPDWLNNYITAREHILKDEYTRETTYYDYSNPEVQSIINTITSNADSQEQAVEMALEYVYSNIKYIRNEPDDFCFNRKASDIIQYGTGQCDTQSTVLIAILRGVGIAARPVGGCLVEKDECRLQFALIQAFEGIGVDTRQPMITAAEIKDNEYSRGRRRGGLHLWVDYWDPTEEWITLETTAGKIANTNCWEYIVEVYPGDDDRQQFCVSINKQFANECYGR</sequence>
<protein>
    <recommendedName>
        <fullName evidence="1">Transglutaminase-like domain-containing protein</fullName>
    </recommendedName>
</protein>
<name>X0UJX4_9ZZZZ</name>
<dbReference type="InterPro" id="IPR038765">
    <property type="entry name" value="Papain-like_cys_pep_sf"/>
</dbReference>
<accession>X0UJX4</accession>
<feature type="non-terminal residue" evidence="2">
    <location>
        <position position="1"/>
    </location>
</feature>
<comment type="caution">
    <text evidence="2">The sequence shown here is derived from an EMBL/GenBank/DDBJ whole genome shotgun (WGS) entry which is preliminary data.</text>
</comment>
<feature type="domain" description="Transglutaminase-like" evidence="1">
    <location>
        <begin position="79"/>
        <end position="221"/>
    </location>
</feature>
<dbReference type="EMBL" id="BARS01029057">
    <property type="protein sequence ID" value="GAG00658.1"/>
    <property type="molecule type" value="Genomic_DNA"/>
</dbReference>
<feature type="non-terminal residue" evidence="2">
    <location>
        <position position="264"/>
    </location>
</feature>
<gene>
    <name evidence="2" type="ORF">S01H1_45472</name>
</gene>
<dbReference type="Gene3D" id="3.10.620.30">
    <property type="match status" value="1"/>
</dbReference>
<dbReference type="InterPro" id="IPR002931">
    <property type="entry name" value="Transglutaminase-like"/>
</dbReference>
<reference evidence="2" key="1">
    <citation type="journal article" date="2014" name="Front. Microbiol.">
        <title>High frequency of phylogenetically diverse reductive dehalogenase-homologous genes in deep subseafloor sedimentary metagenomes.</title>
        <authorList>
            <person name="Kawai M."/>
            <person name="Futagami T."/>
            <person name="Toyoda A."/>
            <person name="Takaki Y."/>
            <person name="Nishi S."/>
            <person name="Hori S."/>
            <person name="Arai W."/>
            <person name="Tsubouchi T."/>
            <person name="Morono Y."/>
            <person name="Uchiyama I."/>
            <person name="Ito T."/>
            <person name="Fujiyama A."/>
            <person name="Inagaki F."/>
            <person name="Takami H."/>
        </authorList>
    </citation>
    <scope>NUCLEOTIDE SEQUENCE</scope>
    <source>
        <strain evidence="2">Expedition CK06-06</strain>
    </source>
</reference>
<proteinExistence type="predicted"/>
<dbReference type="PANTHER" id="PTHR33490">
    <property type="entry name" value="BLR5614 PROTEIN-RELATED"/>
    <property type="match status" value="1"/>
</dbReference>
<evidence type="ECO:0000259" key="1">
    <source>
        <dbReference type="Pfam" id="PF01841"/>
    </source>
</evidence>
<dbReference type="AlphaFoldDB" id="X0UJX4"/>
<dbReference type="SUPFAM" id="SSF54001">
    <property type="entry name" value="Cysteine proteinases"/>
    <property type="match status" value="1"/>
</dbReference>
<dbReference type="Pfam" id="PF01841">
    <property type="entry name" value="Transglut_core"/>
    <property type="match status" value="1"/>
</dbReference>